<evidence type="ECO:0000256" key="1">
    <source>
        <dbReference type="ARBA" id="ARBA00023015"/>
    </source>
</evidence>
<reference evidence="4 5" key="1">
    <citation type="submission" date="2019-10" db="EMBL/GenBank/DDBJ databases">
        <title>Actinomadura rubteroloni sp. nov. and Actinomadura macrotermitis sp. nov., isolated from the gut of fungus growing-termite Macrotermes natalensis.</title>
        <authorList>
            <person name="Benndorf R."/>
            <person name="Martin K."/>
            <person name="Kuefner M."/>
            <person name="De Beer W."/>
            <person name="Kaster A.-K."/>
            <person name="Vollmers J."/>
            <person name="Poulsen M."/>
            <person name="Beemelmanns C."/>
        </authorList>
    </citation>
    <scope>NUCLEOTIDE SEQUENCE [LARGE SCALE GENOMIC DNA]</scope>
    <source>
        <strain evidence="4 5">RB68</strain>
    </source>
</reference>
<dbReference type="RefSeq" id="WP_153531654.1">
    <property type="nucleotide sequence ID" value="NZ_WEGH01000001.1"/>
</dbReference>
<dbReference type="Pfam" id="PF08279">
    <property type="entry name" value="HTH_11"/>
    <property type="match status" value="1"/>
</dbReference>
<dbReference type="EMBL" id="WEGH01000001">
    <property type="protein sequence ID" value="MQY03765.1"/>
    <property type="molecule type" value="Genomic_DNA"/>
</dbReference>
<dbReference type="InterPro" id="IPR001034">
    <property type="entry name" value="DeoR_HTH"/>
</dbReference>
<organism evidence="4 5">
    <name type="scientific">Actinomadura macrotermitis</name>
    <dbReference type="NCBI Taxonomy" id="2585200"/>
    <lineage>
        <taxon>Bacteria</taxon>
        <taxon>Bacillati</taxon>
        <taxon>Actinomycetota</taxon>
        <taxon>Actinomycetes</taxon>
        <taxon>Streptosporangiales</taxon>
        <taxon>Thermomonosporaceae</taxon>
        <taxon>Actinomadura</taxon>
    </lineage>
</organism>
<dbReference type="InterPro" id="IPR051534">
    <property type="entry name" value="CBASS_pafABC_assoc_protein"/>
</dbReference>
<sequence length="322" mass="35040">MTRPTGRVLTLLELLQSGGVRTIAELADRLDVDGRTVRRYVDQLVDLDVPVEAVRGRYGGYRLAPGYRVPPLMLSDDEALAVLLGLIAGRRTGLTTAAGTAGETAAAKIRRVLPERVARRLGTVLDALAFTGPPGEPAAPDADVLLTVADAVRHRRPVAIRYTDRAGRRSERPLHAYGIVSHAGRWYVTGTDPEIGEDRTFRLDRIAGARTLPGTFEVPAGLDPAQRVLSGFATAGYRHEVTLRIRGTAEQIRAHLPAGVATLSEEPAAGGWLRVELRAERLDWLPPVLAALDRPFVIERPDELRTLVLAFADRLATRARQS</sequence>
<dbReference type="PIRSF" id="PIRSF016838">
    <property type="entry name" value="PafC"/>
    <property type="match status" value="1"/>
</dbReference>
<dbReference type="Pfam" id="PF13280">
    <property type="entry name" value="WYL"/>
    <property type="match status" value="1"/>
</dbReference>
<dbReference type="AlphaFoldDB" id="A0A7K0BRD9"/>
<gene>
    <name evidence="4" type="ORF">ACRB68_18100</name>
</gene>
<dbReference type="InterPro" id="IPR036390">
    <property type="entry name" value="WH_DNA-bd_sf"/>
</dbReference>
<dbReference type="Gene3D" id="1.10.10.10">
    <property type="entry name" value="Winged helix-like DNA-binding domain superfamily/Winged helix DNA-binding domain"/>
    <property type="match status" value="1"/>
</dbReference>
<proteinExistence type="predicted"/>
<dbReference type="GO" id="GO:0003700">
    <property type="term" value="F:DNA-binding transcription factor activity"/>
    <property type="evidence" value="ECO:0007669"/>
    <property type="project" value="InterPro"/>
</dbReference>
<dbReference type="OrthoDB" id="3616433at2"/>
<keyword evidence="2" id="KW-0804">Transcription</keyword>
<evidence type="ECO:0000256" key="2">
    <source>
        <dbReference type="ARBA" id="ARBA00023163"/>
    </source>
</evidence>
<accession>A0A7K0BRD9</accession>
<protein>
    <recommendedName>
        <fullName evidence="3">HTH deoR-type domain-containing protein</fullName>
    </recommendedName>
</protein>
<dbReference type="SUPFAM" id="SSF46785">
    <property type="entry name" value="Winged helix' DNA-binding domain"/>
    <property type="match status" value="1"/>
</dbReference>
<dbReference type="InterPro" id="IPR028349">
    <property type="entry name" value="PafC-like"/>
</dbReference>
<dbReference type="PANTHER" id="PTHR34580:SF3">
    <property type="entry name" value="PROTEIN PAFB"/>
    <property type="match status" value="1"/>
</dbReference>
<comment type="caution">
    <text evidence="4">The sequence shown here is derived from an EMBL/GenBank/DDBJ whole genome shotgun (WGS) entry which is preliminary data.</text>
</comment>
<evidence type="ECO:0000313" key="4">
    <source>
        <dbReference type="EMBL" id="MQY03765.1"/>
    </source>
</evidence>
<dbReference type="InterPro" id="IPR026881">
    <property type="entry name" value="WYL_dom"/>
</dbReference>
<name>A0A7K0BRD9_9ACTN</name>
<keyword evidence="5" id="KW-1185">Reference proteome</keyword>
<dbReference type="PANTHER" id="PTHR34580">
    <property type="match status" value="1"/>
</dbReference>
<dbReference type="PROSITE" id="PS52050">
    <property type="entry name" value="WYL"/>
    <property type="match status" value="1"/>
</dbReference>
<feature type="domain" description="HTH deoR-type" evidence="3">
    <location>
        <begin position="4"/>
        <end position="63"/>
    </location>
</feature>
<keyword evidence="1" id="KW-0805">Transcription regulation</keyword>
<evidence type="ECO:0000313" key="5">
    <source>
        <dbReference type="Proteomes" id="UP000487268"/>
    </source>
</evidence>
<dbReference type="InterPro" id="IPR013196">
    <property type="entry name" value="HTH_11"/>
</dbReference>
<evidence type="ECO:0000259" key="3">
    <source>
        <dbReference type="PROSITE" id="PS51000"/>
    </source>
</evidence>
<dbReference type="Proteomes" id="UP000487268">
    <property type="component" value="Unassembled WGS sequence"/>
</dbReference>
<dbReference type="InterPro" id="IPR057727">
    <property type="entry name" value="WCX_dom"/>
</dbReference>
<dbReference type="Pfam" id="PF25583">
    <property type="entry name" value="WCX"/>
    <property type="match status" value="1"/>
</dbReference>
<dbReference type="PROSITE" id="PS51000">
    <property type="entry name" value="HTH_DEOR_2"/>
    <property type="match status" value="1"/>
</dbReference>
<dbReference type="InterPro" id="IPR036388">
    <property type="entry name" value="WH-like_DNA-bd_sf"/>
</dbReference>